<feature type="transmembrane region" description="Helical" evidence="1">
    <location>
        <begin position="210"/>
        <end position="230"/>
    </location>
</feature>
<evidence type="ECO:0000256" key="1">
    <source>
        <dbReference type="SAM" id="Phobius"/>
    </source>
</evidence>
<evidence type="ECO:0000313" key="3">
    <source>
        <dbReference type="Proteomes" id="UP000320333"/>
    </source>
</evidence>
<protein>
    <submittedName>
        <fullName evidence="2">Uncharacterized protein</fullName>
    </submittedName>
</protein>
<keyword evidence="1" id="KW-0472">Membrane</keyword>
<dbReference type="STRING" id="246404.A0A507ENH0"/>
<feature type="transmembrane region" description="Helical" evidence="1">
    <location>
        <begin position="68"/>
        <end position="86"/>
    </location>
</feature>
<dbReference type="GO" id="GO:0016020">
    <property type="term" value="C:membrane"/>
    <property type="evidence" value="ECO:0007669"/>
    <property type="project" value="TreeGrafter"/>
</dbReference>
<keyword evidence="3" id="KW-1185">Reference proteome</keyword>
<organism evidence="2 3">
    <name type="scientific">Chytriomyces confervae</name>
    <dbReference type="NCBI Taxonomy" id="246404"/>
    <lineage>
        <taxon>Eukaryota</taxon>
        <taxon>Fungi</taxon>
        <taxon>Fungi incertae sedis</taxon>
        <taxon>Chytridiomycota</taxon>
        <taxon>Chytridiomycota incertae sedis</taxon>
        <taxon>Chytridiomycetes</taxon>
        <taxon>Chytridiales</taxon>
        <taxon>Chytriomycetaceae</taxon>
        <taxon>Chytriomyces</taxon>
    </lineage>
</organism>
<accession>A0A507ENH0</accession>
<feature type="transmembrane region" description="Helical" evidence="1">
    <location>
        <begin position="107"/>
        <end position="129"/>
    </location>
</feature>
<feature type="transmembrane region" description="Helical" evidence="1">
    <location>
        <begin position="170"/>
        <end position="190"/>
    </location>
</feature>
<feature type="transmembrane region" description="Helical" evidence="1">
    <location>
        <begin position="141"/>
        <end position="163"/>
    </location>
</feature>
<evidence type="ECO:0000313" key="2">
    <source>
        <dbReference type="EMBL" id="TPX65623.1"/>
    </source>
</evidence>
<keyword evidence="1" id="KW-1133">Transmembrane helix</keyword>
<feature type="transmembrane region" description="Helical" evidence="1">
    <location>
        <begin position="35"/>
        <end position="56"/>
    </location>
</feature>
<proteinExistence type="predicted"/>
<keyword evidence="1" id="KW-0812">Transmembrane</keyword>
<gene>
    <name evidence="2" type="ORF">CcCBS67573_g08062</name>
</gene>
<dbReference type="EMBL" id="QEAP01000479">
    <property type="protein sequence ID" value="TPX65623.1"/>
    <property type="molecule type" value="Genomic_DNA"/>
</dbReference>
<dbReference type="OrthoDB" id="419711at2759"/>
<dbReference type="AlphaFoldDB" id="A0A507ENH0"/>
<sequence length="280" mass="30860">MPVSNIPKTHNPLFVRMAAFDDGCLVTSVHCTPEFLLCVRAVSLVFVTATFVASLVRAKGPTYGEFSSWNAFSTLVYLAAAVFNSFQFVRSDENPSLMNSRHAVIRYLIWLSYVIPAANSLAIFVLFFATSTSQLSGQDALSTWITLGLNAGPFVVMLSELLMNRIPVSFTFIIPYSVYGLLYLGAMFGFHAVQNRWPYELLDTSRDYAAAYYAGVIAAMVVSFLVVALVHQGRDRRRNRFGMVAMQSNFGMGRMARTEAGVVVVVAGSEQASESNTVYL</sequence>
<reference evidence="2 3" key="1">
    <citation type="journal article" date="2019" name="Sci. Rep.">
        <title>Comparative genomics of chytrid fungi reveal insights into the obligate biotrophic and pathogenic lifestyle of Synchytrium endobioticum.</title>
        <authorList>
            <person name="van de Vossenberg B.T.L.H."/>
            <person name="Warris S."/>
            <person name="Nguyen H.D.T."/>
            <person name="van Gent-Pelzer M.P.E."/>
            <person name="Joly D.L."/>
            <person name="van de Geest H.C."/>
            <person name="Bonants P.J.M."/>
            <person name="Smith D.S."/>
            <person name="Levesque C.A."/>
            <person name="van der Lee T.A.J."/>
        </authorList>
    </citation>
    <scope>NUCLEOTIDE SEQUENCE [LARGE SCALE GENOMIC DNA]</scope>
    <source>
        <strain evidence="2 3">CBS 675.73</strain>
    </source>
</reference>
<dbReference type="Proteomes" id="UP000320333">
    <property type="component" value="Unassembled WGS sequence"/>
</dbReference>
<comment type="caution">
    <text evidence="2">The sequence shown here is derived from an EMBL/GenBank/DDBJ whole genome shotgun (WGS) entry which is preliminary data.</text>
</comment>
<dbReference type="PANTHER" id="PTHR12242">
    <property type="entry name" value="OS02G0130600 PROTEIN-RELATED"/>
    <property type="match status" value="1"/>
</dbReference>
<name>A0A507ENH0_9FUNG</name>